<dbReference type="PANTHER" id="PTHR35811">
    <property type="entry name" value="SLR1870 PROTEIN"/>
    <property type="match status" value="1"/>
</dbReference>
<sequence>MKEEKKKGIKDIIKSKLKKISDIALIVDGSSIEKEELITQLTNIKKAIEEVGKLRTSKIIVKTLPAEEDVKRIQKLGFEVIIKASETDVYFVLEAMELVYNPKIEAIAIATGNEEFLHILNKAREKGKKTISINLKGSRIDMEMLKNISDITINLNTA</sequence>
<proteinExistence type="predicted"/>
<dbReference type="AlphaFoldDB" id="A0AAF0D2T1"/>
<protein>
    <submittedName>
        <fullName evidence="2">NYN domain-containing protein</fullName>
    </submittedName>
</protein>
<reference evidence="2" key="2">
    <citation type="journal article" date="2022" name="Nat. Microbiol.">
        <title>A closed Candidatus Odinarchaeum chromosome exposes Asgard archaeal viruses.</title>
        <authorList>
            <person name="Tamarit D."/>
            <person name="Caceres E.F."/>
            <person name="Krupovic M."/>
            <person name="Nijland R."/>
            <person name="Eme L."/>
            <person name="Robinson N.P."/>
            <person name="Ettema T.J.G."/>
        </authorList>
    </citation>
    <scope>NUCLEOTIDE SEQUENCE</scope>
    <source>
        <strain evidence="2">LCB_4</strain>
    </source>
</reference>
<name>A0AAF0D2T1_ODILC</name>
<dbReference type="PANTHER" id="PTHR35811:SF1">
    <property type="entry name" value="HTH OST-TYPE DOMAIN-CONTAINING PROTEIN"/>
    <property type="match status" value="1"/>
</dbReference>
<dbReference type="GO" id="GO:0004540">
    <property type="term" value="F:RNA nuclease activity"/>
    <property type="evidence" value="ECO:0007669"/>
    <property type="project" value="InterPro"/>
</dbReference>
<accession>A0AAF0D2T1</accession>
<feature type="domain" description="NYN" evidence="1">
    <location>
        <begin position="23"/>
        <end position="133"/>
    </location>
</feature>
<evidence type="ECO:0000313" key="2">
    <source>
        <dbReference type="EMBL" id="WEU40634.1"/>
    </source>
</evidence>
<evidence type="ECO:0000259" key="1">
    <source>
        <dbReference type="Pfam" id="PF01936"/>
    </source>
</evidence>
<dbReference type="Pfam" id="PF01936">
    <property type="entry name" value="NYN"/>
    <property type="match status" value="1"/>
</dbReference>
<evidence type="ECO:0000313" key="3">
    <source>
        <dbReference type="Proteomes" id="UP000186851"/>
    </source>
</evidence>
<dbReference type="Proteomes" id="UP000186851">
    <property type="component" value="Chromosome"/>
</dbReference>
<dbReference type="EMBL" id="CP091871">
    <property type="protein sequence ID" value="WEU40634.1"/>
    <property type="molecule type" value="Genomic_DNA"/>
</dbReference>
<dbReference type="InterPro" id="IPR021139">
    <property type="entry name" value="NYN"/>
</dbReference>
<dbReference type="KEGG" id="oyw:OdinLCB4_001500"/>
<organism evidence="2 3">
    <name type="scientific">Odinarchaeota yellowstonii (strain LCB_4)</name>
    <dbReference type="NCBI Taxonomy" id="1841599"/>
    <lineage>
        <taxon>Archaea</taxon>
        <taxon>Promethearchaeati</taxon>
        <taxon>Candidatus Odinarchaeota</taxon>
        <taxon>Candidatus Odinarchaeia</taxon>
        <taxon>Candidatus Odinarchaeales</taxon>
        <taxon>Candidatus Odinarchaeaceae</taxon>
        <taxon>Candidatus Odinarchaeum</taxon>
    </lineage>
</organism>
<gene>
    <name evidence="2" type="ORF">OdinLCB4_001500</name>
</gene>
<reference evidence="2" key="1">
    <citation type="journal article" date="2017" name="Nature">
        <title>Asgard archaea illuminate the origin of eukaryotic cellular complexity.</title>
        <authorList>
            <person name="Zaremba-Niedzwiedzka K."/>
            <person name="Caceres E.F."/>
            <person name="Saw J.H."/>
            <person name="Backstrom D."/>
            <person name="Juzokaite L."/>
            <person name="Vancaester E."/>
            <person name="Seitz K.W."/>
            <person name="Anantharaman K."/>
            <person name="Starnawski P."/>
            <person name="Kjeldsen K.U."/>
            <person name="Scott M.B."/>
            <person name="Nunoura T."/>
            <person name="Banfield J.F."/>
            <person name="Schramm A."/>
            <person name="Baker B.J."/>
            <person name="Spang A."/>
            <person name="Ettema T.J.G."/>
        </authorList>
    </citation>
    <scope>NUCLEOTIDE SEQUENCE</scope>
    <source>
        <strain evidence="2">LCB_4</strain>
    </source>
</reference>
<dbReference type="Gene3D" id="3.40.50.1010">
    <property type="entry name" value="5'-nuclease"/>
    <property type="match status" value="1"/>
</dbReference>